<dbReference type="AlphaFoldDB" id="A0A2Z3LBP5"/>
<name>A0A2Z3LBP5_9BACT</name>
<dbReference type="EMBL" id="CP029619">
    <property type="protein sequence ID" value="AWN81612.1"/>
    <property type="molecule type" value="Genomic_DNA"/>
</dbReference>
<sequence>MLEYFMKYIYSRDMIKLWEEFLETFKSCILLDKEKGYIYVRNFLWYSDSKLPEDKQPVLENIITKYLPREDKENIMRTIAQKYRDEGIQIGQEKGIQIGQEKGIQIGQEKGIQIGQEKGIQIGQEKGKIEIAKAMLLKGYPMEDIVLLTGLSSSHIQDLVMEKASN</sequence>
<dbReference type="KEGG" id="cher:DK880_00280"/>
<keyword evidence="2" id="KW-1185">Reference proteome</keyword>
<accession>A0A2Z3LBP5</accession>
<gene>
    <name evidence="1" type="ORF">DK880_00280</name>
</gene>
<evidence type="ECO:0000313" key="1">
    <source>
        <dbReference type="EMBL" id="AWN81612.1"/>
    </source>
</evidence>
<protein>
    <recommendedName>
        <fullName evidence="3">Transposase</fullName>
    </recommendedName>
</protein>
<reference evidence="1 2" key="1">
    <citation type="submission" date="2018-05" db="EMBL/GenBank/DDBJ databases">
        <title>Candidatus Cardinium hertigii Genome Assembly.</title>
        <authorList>
            <person name="Showmaker K.C."/>
            <person name="Walden K.O."/>
            <person name="Fields C.J."/>
            <person name="Lambert K.N."/>
            <person name="Hudson M.E."/>
        </authorList>
    </citation>
    <scope>NUCLEOTIDE SEQUENCE [LARGE SCALE GENOMIC DNA]</scope>
    <source>
        <strain evidence="2">cHgTN10</strain>
    </source>
</reference>
<dbReference type="Proteomes" id="UP000245872">
    <property type="component" value="Chromosome"/>
</dbReference>
<proteinExistence type="predicted"/>
<organism evidence="1 2">
    <name type="scientific">Candidatus Cardinium hertigii</name>
    <dbReference type="NCBI Taxonomy" id="247481"/>
    <lineage>
        <taxon>Bacteria</taxon>
        <taxon>Pseudomonadati</taxon>
        <taxon>Bacteroidota</taxon>
        <taxon>Cytophagia</taxon>
        <taxon>Cytophagales</taxon>
        <taxon>Amoebophilaceae</taxon>
        <taxon>Candidatus Cardinium</taxon>
    </lineage>
</organism>
<evidence type="ECO:0008006" key="3">
    <source>
        <dbReference type="Google" id="ProtNLM"/>
    </source>
</evidence>
<evidence type="ECO:0000313" key="2">
    <source>
        <dbReference type="Proteomes" id="UP000245872"/>
    </source>
</evidence>